<dbReference type="Gene3D" id="1.25.40.570">
    <property type="match status" value="2"/>
</dbReference>
<dbReference type="EMBL" id="OX459122">
    <property type="protein sequence ID" value="CAI9106420.1"/>
    <property type="molecule type" value="Genomic_DNA"/>
</dbReference>
<accession>A0AAV1DEX7</accession>
<organism evidence="1 2">
    <name type="scientific">Oldenlandia corymbosa var. corymbosa</name>
    <dbReference type="NCBI Taxonomy" id="529605"/>
    <lineage>
        <taxon>Eukaryota</taxon>
        <taxon>Viridiplantae</taxon>
        <taxon>Streptophyta</taxon>
        <taxon>Embryophyta</taxon>
        <taxon>Tracheophyta</taxon>
        <taxon>Spermatophyta</taxon>
        <taxon>Magnoliopsida</taxon>
        <taxon>eudicotyledons</taxon>
        <taxon>Gunneridae</taxon>
        <taxon>Pentapetalae</taxon>
        <taxon>asterids</taxon>
        <taxon>lamiids</taxon>
        <taxon>Gentianales</taxon>
        <taxon>Rubiaceae</taxon>
        <taxon>Rubioideae</taxon>
        <taxon>Spermacoceae</taxon>
        <taxon>Hedyotis-Oldenlandia complex</taxon>
        <taxon>Oldenlandia</taxon>
    </lineage>
</organism>
<keyword evidence="2" id="KW-1185">Reference proteome</keyword>
<dbReference type="InterPro" id="IPR011990">
    <property type="entry name" value="TPR-like_helical_dom_sf"/>
</dbReference>
<dbReference type="Proteomes" id="UP001161247">
    <property type="component" value="Chromosome 5"/>
</dbReference>
<dbReference type="AlphaFoldDB" id="A0AAV1DEX7"/>
<sequence>MIDPAMRRRVSHWTRTFLRQRIVAKLAALLLENKEYSEALAPWSELIKEVRRLGNKLHFVEIHVLKSKLHVCLTDHHAAKAAFIASRTAENAIYVLPADQGTIDLQSGIVHAEEKDYKTAYSYFYEAFEALNALGYPQFMFSPKYMWLCQIMVRQADDGTVRRRSGCPQEPSYLYHTLLEQNLCRFNEPFLRIEIAAELIGLPAADHVEKKLSQMILESG</sequence>
<dbReference type="SMART" id="SM00753">
    <property type="entry name" value="PAM"/>
    <property type="match status" value="1"/>
</dbReference>
<evidence type="ECO:0000313" key="1">
    <source>
        <dbReference type="EMBL" id="CAI9106420.1"/>
    </source>
</evidence>
<dbReference type="SUPFAM" id="SSF48452">
    <property type="entry name" value="TPR-like"/>
    <property type="match status" value="1"/>
</dbReference>
<proteinExistence type="predicted"/>
<evidence type="ECO:0000313" key="2">
    <source>
        <dbReference type="Proteomes" id="UP001161247"/>
    </source>
</evidence>
<dbReference type="PANTHER" id="PTHR10678">
    <property type="entry name" value="26S PROTEASOME NON-ATPASE REGULATORY SUBUNIT 11/COP9 SIGNALOSOME COMPLEX SUBUNIT 2"/>
    <property type="match status" value="1"/>
</dbReference>
<dbReference type="InterPro" id="IPR050871">
    <property type="entry name" value="26S_Proteasome/COP9_Components"/>
</dbReference>
<gene>
    <name evidence="1" type="ORF">OLC1_LOCUS14917</name>
</gene>
<protein>
    <submittedName>
        <fullName evidence="1">OLC1v1005573C1</fullName>
    </submittedName>
</protein>
<name>A0AAV1DEX7_OLDCO</name>
<reference evidence="1" key="1">
    <citation type="submission" date="2023-03" db="EMBL/GenBank/DDBJ databases">
        <authorList>
            <person name="Julca I."/>
        </authorList>
    </citation>
    <scope>NUCLEOTIDE SEQUENCE</scope>
</reference>